<evidence type="ECO:0000256" key="2">
    <source>
        <dbReference type="SAM" id="Phobius"/>
    </source>
</evidence>
<keyword evidence="2" id="KW-1133">Transmembrane helix</keyword>
<dbReference type="SUPFAM" id="SSF53300">
    <property type="entry name" value="vWA-like"/>
    <property type="match status" value="1"/>
</dbReference>
<dbReference type="GeneID" id="5144933"/>
<dbReference type="STRING" id="351160.RCIX1489"/>
<dbReference type="eggNOG" id="arCOG02745">
    <property type="taxonomic scope" value="Archaea"/>
</dbReference>
<keyword evidence="5" id="KW-1185">Reference proteome</keyword>
<protein>
    <recommendedName>
        <fullName evidence="3">DUF58 domain-containing protein</fullName>
    </recommendedName>
</protein>
<keyword evidence="2" id="KW-0812">Transmembrane</keyword>
<dbReference type="InterPro" id="IPR002881">
    <property type="entry name" value="DUF58"/>
</dbReference>
<dbReference type="InterPro" id="IPR036465">
    <property type="entry name" value="vWFA_dom_sf"/>
</dbReference>
<proteinExistence type="predicted"/>
<feature type="transmembrane region" description="Helical" evidence="2">
    <location>
        <begin position="6"/>
        <end position="39"/>
    </location>
</feature>
<dbReference type="EMBL" id="AM114193">
    <property type="protein sequence ID" value="CAJ36753.1"/>
    <property type="molecule type" value="Genomic_DNA"/>
</dbReference>
<dbReference type="Proteomes" id="UP000000663">
    <property type="component" value="Chromosome"/>
</dbReference>
<feature type="region of interest" description="Disordered" evidence="1">
    <location>
        <begin position="453"/>
        <end position="473"/>
    </location>
</feature>
<reference evidence="4 5" key="1">
    <citation type="journal article" date="2006" name="Science">
        <title>Genome of rice cluster I archaea -- the key methane producers in the rice rhizosphere.</title>
        <authorList>
            <person name="Erkel C."/>
            <person name="Kube M."/>
            <person name="Reinhardt R."/>
            <person name="Liesack W."/>
        </authorList>
    </citation>
    <scope>NUCLEOTIDE SEQUENCE [LARGE SCALE GENOMIC DNA]</scope>
    <source>
        <strain evidence="5">DSM 22066 / NBRC 105507 / MRE50</strain>
    </source>
</reference>
<evidence type="ECO:0000313" key="4">
    <source>
        <dbReference type="EMBL" id="CAJ36753.1"/>
    </source>
</evidence>
<accession>Q0W4E0</accession>
<keyword evidence="2" id="KW-0472">Membrane</keyword>
<sequence>MEVRDVSVVLVGAALAALAALAGGIVFYAALGAYALLLACDLFRLRSRASVLGKIAVDRKLAVSTIRFGSAVQFDTTISYPGHAELKIEFEQPLDARIASTAPLLGHVVFSGGQLPLLSTRLSPSGYGEFSIPPVTLGVSSWFFRHRVRAGTGLALTVQPGVTVPGTHTQASLRSASHYDSLYAGHVDRAPDGTDFSSLRNYAPGDSVRDIDWARSSRSGTLVVREFEKEWSPATYFLLDVDESMGTGEPSEFYAATSLVSSMISRLSVDNTRFGLICFSRDGIVKFLPATVGRGHILGARKLLATLKPVSPEKTAAGKTMAIYEASHLKSLLKDAQGLGIIGSVLEETLDDYRANIRAEGFTMAIGRITASAGSPCHIVVVTNLSMGVGCLMNGVRMATYHGHQVSVALTPHLWFGHEAESAEECYEKYREVKAAIRRIRGSGQVRVIDLSSSGENPEDALSRRMPVQAMRR</sequence>
<evidence type="ECO:0000256" key="1">
    <source>
        <dbReference type="SAM" id="MobiDB-lite"/>
    </source>
</evidence>
<dbReference type="AlphaFoldDB" id="Q0W4E0"/>
<dbReference type="RefSeq" id="WP_012035803.1">
    <property type="nucleotide sequence ID" value="NC_009464.1"/>
</dbReference>
<organism evidence="4 5">
    <name type="scientific">Methanocella arvoryzae (strain DSM 22066 / NBRC 105507 / MRE50)</name>
    <dbReference type="NCBI Taxonomy" id="351160"/>
    <lineage>
        <taxon>Archaea</taxon>
        <taxon>Methanobacteriati</taxon>
        <taxon>Methanobacteriota</taxon>
        <taxon>Stenosarchaea group</taxon>
        <taxon>Methanomicrobia</taxon>
        <taxon>Methanocellales</taxon>
        <taxon>Methanocellaceae</taxon>
        <taxon>Methanocella</taxon>
    </lineage>
</organism>
<dbReference type="KEGG" id="rci:RCIX1489"/>
<name>Q0W4E0_METAR</name>
<evidence type="ECO:0000259" key="3">
    <source>
        <dbReference type="Pfam" id="PF01882"/>
    </source>
</evidence>
<dbReference type="Pfam" id="PF01882">
    <property type="entry name" value="DUF58"/>
    <property type="match status" value="1"/>
</dbReference>
<evidence type="ECO:0000313" key="5">
    <source>
        <dbReference type="Proteomes" id="UP000000663"/>
    </source>
</evidence>
<dbReference type="OrthoDB" id="3263at2157"/>
<dbReference type="PANTHER" id="PTHR33608:SF6">
    <property type="entry name" value="BLL2464 PROTEIN"/>
    <property type="match status" value="1"/>
</dbReference>
<feature type="domain" description="DUF58" evidence="3">
    <location>
        <begin position="199"/>
        <end position="323"/>
    </location>
</feature>
<gene>
    <name evidence="4" type="ORF">RCIX1489</name>
</gene>
<dbReference type="PANTHER" id="PTHR33608">
    <property type="entry name" value="BLL2464 PROTEIN"/>
    <property type="match status" value="1"/>
</dbReference>